<accession>A0A8S0ZCK5</accession>
<proteinExistence type="predicted"/>
<name>A0A8S0ZCK5_ARCPL</name>
<organism evidence="2 3">
    <name type="scientific">Arctia plantaginis</name>
    <name type="common">Wood tiger moth</name>
    <name type="synonym">Phalaena plantaginis</name>
    <dbReference type="NCBI Taxonomy" id="874455"/>
    <lineage>
        <taxon>Eukaryota</taxon>
        <taxon>Metazoa</taxon>
        <taxon>Ecdysozoa</taxon>
        <taxon>Arthropoda</taxon>
        <taxon>Hexapoda</taxon>
        <taxon>Insecta</taxon>
        <taxon>Pterygota</taxon>
        <taxon>Neoptera</taxon>
        <taxon>Endopterygota</taxon>
        <taxon>Lepidoptera</taxon>
        <taxon>Glossata</taxon>
        <taxon>Ditrysia</taxon>
        <taxon>Noctuoidea</taxon>
        <taxon>Erebidae</taxon>
        <taxon>Arctiinae</taxon>
        <taxon>Arctia</taxon>
    </lineage>
</organism>
<sequence>MINISTGGAGGGRSGGHTDKLLDVRIEDRGSRTEVEGSEIDARLRVPPHARALRRQHRRCATEYRHFIEIKRISRHYRPCPRSDRRPRN</sequence>
<evidence type="ECO:0000313" key="3">
    <source>
        <dbReference type="Proteomes" id="UP000494256"/>
    </source>
</evidence>
<dbReference type="Proteomes" id="UP000494256">
    <property type="component" value="Unassembled WGS sequence"/>
</dbReference>
<reference evidence="2 3" key="1">
    <citation type="submission" date="2020-04" db="EMBL/GenBank/DDBJ databases">
        <authorList>
            <person name="Wallbank WR R."/>
            <person name="Pardo Diaz C."/>
            <person name="Kozak K."/>
            <person name="Martin S."/>
            <person name="Jiggins C."/>
            <person name="Moest M."/>
            <person name="Warren A I."/>
            <person name="Byers J.R.P. K."/>
            <person name="Montejo-Kovacevich G."/>
            <person name="Yen C E."/>
        </authorList>
    </citation>
    <scope>NUCLEOTIDE SEQUENCE [LARGE SCALE GENOMIC DNA]</scope>
</reference>
<feature type="region of interest" description="Disordered" evidence="1">
    <location>
        <begin position="1"/>
        <end position="24"/>
    </location>
</feature>
<evidence type="ECO:0000313" key="2">
    <source>
        <dbReference type="EMBL" id="CAB3230268.1"/>
    </source>
</evidence>
<comment type="caution">
    <text evidence="2">The sequence shown here is derived from an EMBL/GenBank/DDBJ whole genome shotgun (WGS) entry which is preliminary data.</text>
</comment>
<dbReference type="EMBL" id="CADEBD010000287">
    <property type="protein sequence ID" value="CAB3230268.1"/>
    <property type="molecule type" value="Genomic_DNA"/>
</dbReference>
<dbReference type="AlphaFoldDB" id="A0A8S0ZCK5"/>
<protein>
    <submittedName>
        <fullName evidence="2">Uncharacterized protein</fullName>
    </submittedName>
</protein>
<evidence type="ECO:0000256" key="1">
    <source>
        <dbReference type="SAM" id="MobiDB-lite"/>
    </source>
</evidence>
<dbReference type="OrthoDB" id="10264550at2759"/>
<gene>
    <name evidence="2" type="ORF">APLA_LOCUS4502</name>
</gene>